<dbReference type="EMBL" id="MFFS01000082">
    <property type="protein sequence ID" value="OGF20641.1"/>
    <property type="molecule type" value="Genomic_DNA"/>
</dbReference>
<name>A0A1F5S2Y9_9BACT</name>
<evidence type="ECO:0000313" key="2">
    <source>
        <dbReference type="EMBL" id="OGF20641.1"/>
    </source>
</evidence>
<comment type="caution">
    <text evidence="2">The sequence shown here is derived from an EMBL/GenBank/DDBJ whole genome shotgun (WGS) entry which is preliminary data.</text>
</comment>
<protein>
    <recommendedName>
        <fullName evidence="1">Glyoxalase/fosfomycin resistance/dioxygenase domain-containing protein</fullName>
    </recommendedName>
</protein>
<dbReference type="PANTHER" id="PTHR33993:SF2">
    <property type="entry name" value="VOC DOMAIN-CONTAINING PROTEIN"/>
    <property type="match status" value="1"/>
</dbReference>
<dbReference type="STRING" id="1797985.A2Y83_03625"/>
<dbReference type="Pfam" id="PF00903">
    <property type="entry name" value="Glyoxalase"/>
    <property type="match status" value="1"/>
</dbReference>
<dbReference type="PANTHER" id="PTHR33993">
    <property type="entry name" value="GLYOXALASE-RELATED"/>
    <property type="match status" value="1"/>
</dbReference>
<dbReference type="Proteomes" id="UP000178323">
    <property type="component" value="Unassembled WGS sequence"/>
</dbReference>
<evidence type="ECO:0000259" key="1">
    <source>
        <dbReference type="Pfam" id="PF00903"/>
    </source>
</evidence>
<dbReference type="InterPro" id="IPR029068">
    <property type="entry name" value="Glyas_Bleomycin-R_OHBP_Dase"/>
</dbReference>
<gene>
    <name evidence="2" type="ORF">A2Y83_03625</name>
</gene>
<proteinExistence type="predicted"/>
<dbReference type="Gene3D" id="3.10.180.10">
    <property type="entry name" value="2,3-Dihydroxybiphenyl 1,2-Dioxygenase, domain 1"/>
    <property type="match status" value="1"/>
</dbReference>
<reference evidence="2 3" key="1">
    <citation type="journal article" date="2016" name="Nat. Commun.">
        <title>Thousands of microbial genomes shed light on interconnected biogeochemical processes in an aquifer system.</title>
        <authorList>
            <person name="Anantharaman K."/>
            <person name="Brown C.T."/>
            <person name="Hug L.A."/>
            <person name="Sharon I."/>
            <person name="Castelle C.J."/>
            <person name="Probst A.J."/>
            <person name="Thomas B.C."/>
            <person name="Singh A."/>
            <person name="Wilkins M.J."/>
            <person name="Karaoz U."/>
            <person name="Brodie E.L."/>
            <person name="Williams K.H."/>
            <person name="Hubbard S.S."/>
            <person name="Banfield J.F."/>
        </authorList>
    </citation>
    <scope>NUCLEOTIDE SEQUENCE [LARGE SCALE GENOMIC DNA]</scope>
</reference>
<dbReference type="InterPro" id="IPR052164">
    <property type="entry name" value="Anthracycline_SecMetBiosynth"/>
</dbReference>
<evidence type="ECO:0000313" key="3">
    <source>
        <dbReference type="Proteomes" id="UP000178323"/>
    </source>
</evidence>
<dbReference type="SUPFAM" id="SSF54593">
    <property type="entry name" value="Glyoxalase/Bleomycin resistance protein/Dihydroxybiphenyl dioxygenase"/>
    <property type="match status" value="1"/>
</dbReference>
<accession>A0A1F5S2Y9</accession>
<dbReference type="AlphaFoldDB" id="A0A1F5S2Y9"/>
<organism evidence="2 3">
    <name type="scientific">Candidatus Falkowbacteria bacterium RBG_13_39_14</name>
    <dbReference type="NCBI Taxonomy" id="1797985"/>
    <lineage>
        <taxon>Bacteria</taxon>
        <taxon>Candidatus Falkowiibacteriota</taxon>
    </lineage>
</organism>
<feature type="domain" description="Glyoxalase/fosfomycin resistance/dioxygenase" evidence="1">
    <location>
        <begin position="4"/>
        <end position="110"/>
    </location>
</feature>
<dbReference type="InterPro" id="IPR004360">
    <property type="entry name" value="Glyas_Fos-R_dOase_dom"/>
</dbReference>
<sequence>MPTISRFQIPADDIERARNFYAELFEWEFKDAPMEHWPIVTKNGREDSLAAALLRREKKKQTIINYIGVPSVDHYENRVRMLGGRVVVPKKTVPGKGYYSMCCDTESNLFALWEDDEWAH</sequence>